<evidence type="ECO:0000313" key="8">
    <source>
        <dbReference type="EMBL" id="NUB44290.1"/>
    </source>
</evidence>
<dbReference type="SUPFAM" id="SSF50494">
    <property type="entry name" value="Trypsin-like serine proteases"/>
    <property type="match status" value="1"/>
</dbReference>
<dbReference type="EMBL" id="WHUT02000004">
    <property type="protein sequence ID" value="NUB44290.1"/>
    <property type="molecule type" value="Genomic_DNA"/>
</dbReference>
<dbReference type="PRINTS" id="PR00839">
    <property type="entry name" value="V8PROTEASE"/>
</dbReference>
<dbReference type="PANTHER" id="PTHR15462">
    <property type="entry name" value="SERINE PROTEASE"/>
    <property type="match status" value="1"/>
</dbReference>
<keyword evidence="9" id="KW-1185">Reference proteome</keyword>
<dbReference type="GO" id="GO:0006508">
    <property type="term" value="P:proteolysis"/>
    <property type="evidence" value="ECO:0007669"/>
    <property type="project" value="UniProtKB-KW"/>
</dbReference>
<dbReference type="InterPro" id="IPR008256">
    <property type="entry name" value="Peptidase_S1B"/>
</dbReference>
<reference evidence="8" key="1">
    <citation type="submission" date="2020-05" db="EMBL/GenBank/DDBJ databases">
        <title>Fertoebacter nigrum gen. nov., sp. nov., a new member of the family Rhodobacteraceae.</title>
        <authorList>
            <person name="Szuroczki S."/>
            <person name="Abbaszade G."/>
            <person name="Buni D."/>
            <person name="Schumann P."/>
            <person name="Toth E."/>
        </authorList>
    </citation>
    <scope>NUCLEOTIDE SEQUENCE</scope>
    <source>
        <strain evidence="8">RG-N-1a</strain>
    </source>
</reference>
<dbReference type="EC" id="3.4.21.-" evidence="6"/>
<organism evidence="8 9">
    <name type="scientific">Fertoeibacter niger</name>
    <dbReference type="NCBI Taxonomy" id="2656921"/>
    <lineage>
        <taxon>Bacteria</taxon>
        <taxon>Pseudomonadati</taxon>
        <taxon>Pseudomonadota</taxon>
        <taxon>Alphaproteobacteria</taxon>
        <taxon>Rhodobacterales</taxon>
        <taxon>Paracoccaceae</taxon>
        <taxon>Fertoeibacter</taxon>
    </lineage>
</organism>
<gene>
    <name evidence="8" type="ORF">GEU84_007840</name>
</gene>
<dbReference type="InterPro" id="IPR043504">
    <property type="entry name" value="Peptidase_S1_PA_chymotrypsin"/>
</dbReference>
<evidence type="ECO:0000256" key="4">
    <source>
        <dbReference type="ARBA" id="ARBA00022801"/>
    </source>
</evidence>
<dbReference type="GO" id="GO:0004252">
    <property type="term" value="F:serine-type endopeptidase activity"/>
    <property type="evidence" value="ECO:0007669"/>
    <property type="project" value="InterPro"/>
</dbReference>
<dbReference type="InterPro" id="IPR009003">
    <property type="entry name" value="Peptidase_S1_PA"/>
</dbReference>
<dbReference type="Proteomes" id="UP000484076">
    <property type="component" value="Unassembled WGS sequence"/>
</dbReference>
<evidence type="ECO:0000256" key="2">
    <source>
        <dbReference type="ARBA" id="ARBA00022670"/>
    </source>
</evidence>
<evidence type="ECO:0000256" key="5">
    <source>
        <dbReference type="ARBA" id="ARBA00022825"/>
    </source>
</evidence>
<keyword evidence="2 6" id="KW-0645">Protease</keyword>
<evidence type="ECO:0000259" key="7">
    <source>
        <dbReference type="PROSITE" id="PS50240"/>
    </source>
</evidence>
<dbReference type="Pfam" id="PF13365">
    <property type="entry name" value="Trypsin_2"/>
    <property type="match status" value="1"/>
</dbReference>
<dbReference type="AlphaFoldDB" id="A0A8X8GZS8"/>
<evidence type="ECO:0000256" key="6">
    <source>
        <dbReference type="RuleBase" id="RU004296"/>
    </source>
</evidence>
<dbReference type="PROSITE" id="PS50240">
    <property type="entry name" value="TRYPSIN_DOM"/>
    <property type="match status" value="1"/>
</dbReference>
<protein>
    <recommendedName>
        <fullName evidence="6">Serine protease</fullName>
        <ecNumber evidence="6">3.4.21.-</ecNumber>
    </recommendedName>
</protein>
<keyword evidence="3" id="KW-0732">Signal</keyword>
<evidence type="ECO:0000256" key="3">
    <source>
        <dbReference type="ARBA" id="ARBA00022729"/>
    </source>
</evidence>
<proteinExistence type="inferred from homology"/>
<comment type="caution">
    <text evidence="8">The sequence shown here is derived from an EMBL/GenBank/DDBJ whole genome shotgun (WGS) entry which is preliminary data.</text>
</comment>
<dbReference type="RefSeq" id="WP_174539724.1">
    <property type="nucleotide sequence ID" value="NZ_WHUT02000004.1"/>
</dbReference>
<accession>A0A8X8GZS8</accession>
<keyword evidence="4 6" id="KW-0378">Hydrolase</keyword>
<sequence>MVLSLMVAPVQAQETALRALQTGDDSRGWEAVGKLTLGRKGFCTGALIAPQLVLTAAHCLFDKETGARIDAAEIEFLAGWRNGRAAAYRQVRRAVAHPEYVYGGLEKLDRVAFDLALLELDQPIRLPSVIPFDTDARPQKGDEVGVVSYAQDRSEAPSLQQVCHVLGRQPGVLVLSCTVDFGSSGAPIFAVRDGVARVVSVVSAKAEVDGKPVALGTALEEPLAVLMAELAGGGGVAARAVPGVRTLSGGLAGNAQGGAKFVKPGQP</sequence>
<dbReference type="InterPro" id="IPR050966">
    <property type="entry name" value="Glutamyl_endopeptidase"/>
</dbReference>
<evidence type="ECO:0000313" key="9">
    <source>
        <dbReference type="Proteomes" id="UP000484076"/>
    </source>
</evidence>
<feature type="domain" description="Peptidase S1" evidence="7">
    <location>
        <begin position="6"/>
        <end position="263"/>
    </location>
</feature>
<dbReference type="Gene3D" id="2.40.10.10">
    <property type="entry name" value="Trypsin-like serine proteases"/>
    <property type="match status" value="2"/>
</dbReference>
<comment type="similarity">
    <text evidence="1 6">Belongs to the peptidase S1B family.</text>
</comment>
<dbReference type="PROSITE" id="PS00134">
    <property type="entry name" value="TRYPSIN_HIS"/>
    <property type="match status" value="1"/>
</dbReference>
<name>A0A8X8GZS8_9RHOB</name>
<keyword evidence="5 6" id="KW-0720">Serine protease</keyword>
<dbReference type="InterPro" id="IPR018114">
    <property type="entry name" value="TRYPSIN_HIS"/>
</dbReference>
<dbReference type="PANTHER" id="PTHR15462:SF8">
    <property type="entry name" value="SERINE PROTEASE"/>
    <property type="match status" value="1"/>
</dbReference>
<evidence type="ECO:0000256" key="1">
    <source>
        <dbReference type="ARBA" id="ARBA00008764"/>
    </source>
</evidence>
<dbReference type="InterPro" id="IPR001254">
    <property type="entry name" value="Trypsin_dom"/>
</dbReference>